<dbReference type="GO" id="GO:0031412">
    <property type="term" value="P:gas vesicle organization"/>
    <property type="evidence" value="ECO:0007669"/>
    <property type="project" value="InterPro"/>
</dbReference>
<evidence type="ECO:0008006" key="3">
    <source>
        <dbReference type="Google" id="ProtNLM"/>
    </source>
</evidence>
<dbReference type="Pfam" id="PF05800">
    <property type="entry name" value="GvpO"/>
    <property type="match status" value="1"/>
</dbReference>
<keyword evidence="2" id="KW-1185">Reference proteome</keyword>
<evidence type="ECO:0000313" key="2">
    <source>
        <dbReference type="Proteomes" id="UP000006695"/>
    </source>
</evidence>
<dbReference type="AlphaFoldDB" id="A5G5D5"/>
<dbReference type="InterPro" id="IPR008634">
    <property type="entry name" value="Gas-vesicle_GvpO"/>
</dbReference>
<dbReference type="EMBL" id="CP000698">
    <property type="protein sequence ID" value="ABQ27003.1"/>
    <property type="molecule type" value="Genomic_DNA"/>
</dbReference>
<protein>
    <recommendedName>
        <fullName evidence="3">Gas vesicle protein</fullName>
    </recommendedName>
</protein>
<dbReference type="KEGG" id="gur:Gura_2830"/>
<sequence>MAMSIGNIIQKARSELSVLTGLELSSTLKTAKDEMGWRVSVELVEKRVIPDNMDILATYEAVLDNHGNLLEFSRKGMRRRAETLVEE</sequence>
<dbReference type="Proteomes" id="UP000006695">
    <property type="component" value="Chromosome"/>
</dbReference>
<proteinExistence type="predicted"/>
<organism evidence="1 2">
    <name type="scientific">Geotalea uraniireducens (strain Rf4)</name>
    <name type="common">Geobacter uraniireducens</name>
    <dbReference type="NCBI Taxonomy" id="351605"/>
    <lineage>
        <taxon>Bacteria</taxon>
        <taxon>Pseudomonadati</taxon>
        <taxon>Thermodesulfobacteriota</taxon>
        <taxon>Desulfuromonadia</taxon>
        <taxon>Geobacterales</taxon>
        <taxon>Geobacteraceae</taxon>
        <taxon>Geotalea</taxon>
    </lineage>
</organism>
<gene>
    <name evidence="1" type="ordered locus">Gura_2830</name>
</gene>
<dbReference type="HOGENOM" id="CLU_142302_3_1_7"/>
<evidence type="ECO:0000313" key="1">
    <source>
        <dbReference type="EMBL" id="ABQ27003.1"/>
    </source>
</evidence>
<accession>A5G5D5</accession>
<name>A5G5D5_GEOUR</name>
<reference evidence="1 2" key="1">
    <citation type="submission" date="2007-05" db="EMBL/GenBank/DDBJ databases">
        <title>Complete sequence of Geobacter uraniireducens Rf4.</title>
        <authorList>
            <consortium name="US DOE Joint Genome Institute"/>
            <person name="Copeland A."/>
            <person name="Lucas S."/>
            <person name="Lapidus A."/>
            <person name="Barry K."/>
            <person name="Detter J.C."/>
            <person name="Glavina del Rio T."/>
            <person name="Hammon N."/>
            <person name="Israni S."/>
            <person name="Dalin E."/>
            <person name="Tice H."/>
            <person name="Pitluck S."/>
            <person name="Chertkov O."/>
            <person name="Brettin T."/>
            <person name="Bruce D."/>
            <person name="Han C."/>
            <person name="Schmutz J."/>
            <person name="Larimer F."/>
            <person name="Land M."/>
            <person name="Hauser L."/>
            <person name="Kyrpides N."/>
            <person name="Mikhailova N."/>
            <person name="Shelobolina E."/>
            <person name="Aklujkar M."/>
            <person name="Lovley D."/>
            <person name="Richardson P."/>
        </authorList>
    </citation>
    <scope>NUCLEOTIDE SEQUENCE [LARGE SCALE GENOMIC DNA]</scope>
    <source>
        <strain evidence="1 2">Rf4</strain>
    </source>
</reference>
<dbReference type="STRING" id="351605.Gura_2830"/>